<dbReference type="PANTHER" id="PTHR46409">
    <property type="entry name" value="HTH PSQ-TYPE DOMAIN-CONTAINING PROTEIN"/>
    <property type="match status" value="1"/>
</dbReference>
<dbReference type="AlphaFoldDB" id="A0A4Y2E193"/>
<protein>
    <submittedName>
        <fullName evidence="1">Uncharacterized protein</fullName>
    </submittedName>
</protein>
<evidence type="ECO:0000313" key="2">
    <source>
        <dbReference type="Proteomes" id="UP000499080"/>
    </source>
</evidence>
<sequence length="220" mass="25057">MALNQHWIEERCHPPNRKSCKTPSHWNVCLLHFNELPFRHIFQHIDGQTAGPKSFSGTIGQKLICSEKLPVLDYEPIDCSITDIDRKLLSKGQQYLLDISNAIILGNCPEDLANRDPGPLFHSRWLTAANRMLRLYISSSDPSANLTEIVGFILKLYMPVWFAIKKSKYFTNGQKHVSQAIQTSRYLSDKLLQVVGPIIKLNAFFAHAENVLLAMLVDER</sequence>
<organism evidence="1 2">
    <name type="scientific">Araneus ventricosus</name>
    <name type="common">Orbweaver spider</name>
    <name type="synonym">Epeira ventricosa</name>
    <dbReference type="NCBI Taxonomy" id="182803"/>
    <lineage>
        <taxon>Eukaryota</taxon>
        <taxon>Metazoa</taxon>
        <taxon>Ecdysozoa</taxon>
        <taxon>Arthropoda</taxon>
        <taxon>Chelicerata</taxon>
        <taxon>Arachnida</taxon>
        <taxon>Araneae</taxon>
        <taxon>Araneomorphae</taxon>
        <taxon>Entelegynae</taxon>
        <taxon>Araneoidea</taxon>
        <taxon>Araneidae</taxon>
        <taxon>Araneus</taxon>
    </lineage>
</organism>
<dbReference type="EMBL" id="BGPR01168367">
    <property type="protein sequence ID" value="GBM21818.1"/>
    <property type="molecule type" value="Genomic_DNA"/>
</dbReference>
<proteinExistence type="predicted"/>
<evidence type="ECO:0000313" key="1">
    <source>
        <dbReference type="EMBL" id="GBM21818.1"/>
    </source>
</evidence>
<dbReference type="OrthoDB" id="6766867at2759"/>
<keyword evidence="2" id="KW-1185">Reference proteome</keyword>
<reference evidence="1 2" key="1">
    <citation type="journal article" date="2019" name="Sci. Rep.">
        <title>Orb-weaving spider Araneus ventricosus genome elucidates the spidroin gene catalogue.</title>
        <authorList>
            <person name="Kono N."/>
            <person name="Nakamura H."/>
            <person name="Ohtoshi R."/>
            <person name="Moran D.A.P."/>
            <person name="Shinohara A."/>
            <person name="Yoshida Y."/>
            <person name="Fujiwara M."/>
            <person name="Mori M."/>
            <person name="Tomita M."/>
            <person name="Arakawa K."/>
        </authorList>
    </citation>
    <scope>NUCLEOTIDE SEQUENCE [LARGE SCALE GENOMIC DNA]</scope>
</reference>
<name>A0A4Y2E193_ARAVE</name>
<comment type="caution">
    <text evidence="1">The sequence shown here is derived from an EMBL/GenBank/DDBJ whole genome shotgun (WGS) entry which is preliminary data.</text>
</comment>
<dbReference type="Proteomes" id="UP000499080">
    <property type="component" value="Unassembled WGS sequence"/>
</dbReference>
<accession>A0A4Y2E193</accession>
<gene>
    <name evidence="1" type="ORF">AVEN_216075_1</name>
</gene>
<dbReference type="PANTHER" id="PTHR46409:SF1">
    <property type="entry name" value="HTH PSQ-TYPE DOMAIN-CONTAINING PROTEIN"/>
    <property type="match status" value="1"/>
</dbReference>